<evidence type="ECO:0000256" key="19">
    <source>
        <dbReference type="ARBA" id="ARBA00031486"/>
    </source>
</evidence>
<dbReference type="PRINTS" id="PR00786">
    <property type="entry name" value="NEPRILYSIN"/>
</dbReference>
<keyword evidence="9" id="KW-0645">Protease</keyword>
<dbReference type="PANTHER" id="PTHR11733:SF114">
    <property type="entry name" value="NEPRILYSIN"/>
    <property type="match status" value="1"/>
</dbReference>
<dbReference type="InterPro" id="IPR018497">
    <property type="entry name" value="Peptidase_M13_C"/>
</dbReference>
<evidence type="ECO:0000256" key="12">
    <source>
        <dbReference type="ARBA" id="ARBA00022801"/>
    </source>
</evidence>
<comment type="similarity">
    <text evidence="4">Belongs to the peptidase M13 family.</text>
</comment>
<evidence type="ECO:0000313" key="28">
    <source>
        <dbReference type="Proteomes" id="UP001642483"/>
    </source>
</evidence>
<dbReference type="InterPro" id="IPR000718">
    <property type="entry name" value="Peptidase_M13"/>
</dbReference>
<name>A0ABP0H4U7_CLALP</name>
<dbReference type="InterPro" id="IPR024079">
    <property type="entry name" value="MetalloPept_cat_dom_sf"/>
</dbReference>
<protein>
    <recommendedName>
        <fullName evidence="6">Neprilysin</fullName>
        <ecNumber evidence="5">3.4.24.11</ecNumber>
    </recommendedName>
    <alternativeName>
        <fullName evidence="20">Atriopeptidase</fullName>
    </alternativeName>
    <alternativeName>
        <fullName evidence="18">Enkephalinase</fullName>
    </alternativeName>
    <alternativeName>
        <fullName evidence="17">Neutral endopeptidase 24.11</fullName>
    </alternativeName>
    <alternativeName>
        <fullName evidence="19">Skin fibroblast elastase</fullName>
    </alternativeName>
</protein>
<comment type="catalytic activity">
    <reaction evidence="23">
        <text>neurotensin + H2O = neurotensin(1-11) + L-isoleucyl-L-leucine</text>
        <dbReference type="Rhea" id="RHEA:71475"/>
        <dbReference type="ChEBI" id="CHEBI:15377"/>
        <dbReference type="ChEBI" id="CHEBI:147362"/>
        <dbReference type="ChEBI" id="CHEBI:190704"/>
        <dbReference type="ChEBI" id="CHEBI:190706"/>
    </reaction>
    <physiologicalReaction direction="left-to-right" evidence="23">
        <dbReference type="Rhea" id="RHEA:71476"/>
    </physiologicalReaction>
</comment>
<evidence type="ECO:0000256" key="3">
    <source>
        <dbReference type="ARBA" id="ARBA00004401"/>
    </source>
</evidence>
<keyword evidence="28" id="KW-1185">Reference proteome</keyword>
<proteinExistence type="inferred from homology"/>
<evidence type="ECO:0000259" key="26">
    <source>
        <dbReference type="Pfam" id="PF05649"/>
    </source>
</evidence>
<evidence type="ECO:0000256" key="5">
    <source>
        <dbReference type="ARBA" id="ARBA00012521"/>
    </source>
</evidence>
<comment type="catalytic activity">
    <reaction evidence="24">
        <text>substance P + H2O = substance P(1-9) + L-Leu-L-Met-NH2</text>
        <dbReference type="Rhea" id="RHEA:71459"/>
        <dbReference type="ChEBI" id="CHEBI:15377"/>
        <dbReference type="ChEBI" id="CHEBI:190692"/>
        <dbReference type="ChEBI" id="CHEBI:190693"/>
        <dbReference type="ChEBI" id="CHEBI:190700"/>
    </reaction>
    <physiologicalReaction direction="left-to-right" evidence="24">
        <dbReference type="Rhea" id="RHEA:71460"/>
    </physiologicalReaction>
</comment>
<keyword evidence="10" id="KW-0519">Myristate</keyword>
<feature type="domain" description="Peptidase M13 N-terminal" evidence="26">
    <location>
        <begin position="2"/>
        <end position="45"/>
    </location>
</feature>
<evidence type="ECO:0000259" key="25">
    <source>
        <dbReference type="Pfam" id="PF01431"/>
    </source>
</evidence>
<keyword evidence="12" id="KW-0378">Hydrolase</keyword>
<keyword evidence="14" id="KW-0735">Signal-anchor</keyword>
<feature type="domain" description="Peptidase M13 C-terminal" evidence="25">
    <location>
        <begin position="106"/>
        <end position="312"/>
    </location>
</feature>
<keyword evidence="11" id="KW-0479">Metal-binding</keyword>
<dbReference type="Proteomes" id="UP001642483">
    <property type="component" value="Unassembled WGS sequence"/>
</dbReference>
<keyword evidence="15" id="KW-0482">Metalloprotease</keyword>
<evidence type="ECO:0000256" key="22">
    <source>
        <dbReference type="ARBA" id="ARBA00048093"/>
    </source>
</evidence>
<comment type="catalytic activity">
    <reaction evidence="21">
        <text>neurotensin + H2O = neurotensin(1-10) + L-tyrosyl-L-isoleucyl-L-leucine</text>
        <dbReference type="Rhea" id="RHEA:71479"/>
        <dbReference type="ChEBI" id="CHEBI:15377"/>
        <dbReference type="ChEBI" id="CHEBI:147362"/>
        <dbReference type="ChEBI" id="CHEBI:190705"/>
        <dbReference type="ChEBI" id="CHEBI:190707"/>
    </reaction>
    <physiologicalReaction direction="left-to-right" evidence="21">
        <dbReference type="Rhea" id="RHEA:71480"/>
    </physiologicalReaction>
</comment>
<keyword evidence="7" id="KW-0472">Membrane</keyword>
<organism evidence="27 28">
    <name type="scientific">Clavelina lepadiformis</name>
    <name type="common">Light-bulb sea squirt</name>
    <name type="synonym">Ascidia lepadiformis</name>
    <dbReference type="NCBI Taxonomy" id="159417"/>
    <lineage>
        <taxon>Eukaryota</taxon>
        <taxon>Metazoa</taxon>
        <taxon>Chordata</taxon>
        <taxon>Tunicata</taxon>
        <taxon>Ascidiacea</taxon>
        <taxon>Aplousobranchia</taxon>
        <taxon>Clavelinidae</taxon>
        <taxon>Clavelina</taxon>
    </lineage>
</organism>
<evidence type="ECO:0000256" key="21">
    <source>
        <dbReference type="ARBA" id="ARBA00047638"/>
    </source>
</evidence>
<evidence type="ECO:0000256" key="4">
    <source>
        <dbReference type="ARBA" id="ARBA00007357"/>
    </source>
</evidence>
<evidence type="ECO:0000256" key="14">
    <source>
        <dbReference type="ARBA" id="ARBA00022968"/>
    </source>
</evidence>
<accession>A0ABP0H4U7</accession>
<keyword evidence="16" id="KW-0449">Lipoprotein</keyword>
<evidence type="ECO:0000256" key="18">
    <source>
        <dbReference type="ARBA" id="ARBA00031362"/>
    </source>
</evidence>
<dbReference type="EC" id="3.4.24.11" evidence="5"/>
<evidence type="ECO:0000256" key="23">
    <source>
        <dbReference type="ARBA" id="ARBA00049273"/>
    </source>
</evidence>
<comment type="caution">
    <text evidence="27">The sequence shown here is derived from an EMBL/GenBank/DDBJ whole genome shotgun (WGS) entry which is preliminary data.</text>
</comment>
<comment type="catalytic activity">
    <reaction evidence="1">
        <text>Preferential cleavage of polypeptides between hydrophobic residues, particularly with Phe or Tyr at P1'.</text>
        <dbReference type="EC" id="3.4.24.11"/>
    </reaction>
</comment>
<dbReference type="SUPFAM" id="SSF55486">
    <property type="entry name" value="Metalloproteases ('zincins'), catalytic domain"/>
    <property type="match status" value="1"/>
</dbReference>
<dbReference type="PANTHER" id="PTHR11733">
    <property type="entry name" value="ZINC METALLOPROTEASE FAMILY M13 NEPRILYSIN-RELATED"/>
    <property type="match status" value="1"/>
</dbReference>
<evidence type="ECO:0000256" key="16">
    <source>
        <dbReference type="ARBA" id="ARBA00023288"/>
    </source>
</evidence>
<keyword evidence="13" id="KW-0862">Zinc</keyword>
<evidence type="ECO:0000313" key="27">
    <source>
        <dbReference type="EMBL" id="CAK8698578.1"/>
    </source>
</evidence>
<keyword evidence="14" id="KW-0812">Transmembrane</keyword>
<evidence type="ECO:0000256" key="10">
    <source>
        <dbReference type="ARBA" id="ARBA00022707"/>
    </source>
</evidence>
<dbReference type="CDD" id="cd08662">
    <property type="entry name" value="M13"/>
    <property type="match status" value="1"/>
</dbReference>
<sequence>MVEKMVENLRQAFRKMLATYKWIDRQTRNIAIEKLEFMRAVLAYPDYIIDKSNPKLDYDYEDVVIEPNQFVKNIQTMIAWKTKEELGKLNTAVDFNESIFGPTVVNAYHSPYKNQINFPAAIMQPPYFDIGQPTSMNYGAIGSIIGHEISHGFDDIGGTYDKNGNINNWWTEKSKNNFKERAQCIIDQYSAIRLFPYIDQNLNGKRTAEENIADNGELWQAFMAYKQWQVKNPQGDLRLPGFGNFTQDQLFFLAHAQTHCQIDTRQFSLHIILYEKHIPGKYRVDIPNMNIPAFGKTYNCKRGVDRMYPNKNTCRVW</sequence>
<evidence type="ECO:0000256" key="20">
    <source>
        <dbReference type="ARBA" id="ARBA00032584"/>
    </source>
</evidence>
<dbReference type="InterPro" id="IPR008753">
    <property type="entry name" value="Peptidase_M13_N"/>
</dbReference>
<evidence type="ECO:0000256" key="7">
    <source>
        <dbReference type="ARBA" id="ARBA00022475"/>
    </source>
</evidence>
<evidence type="ECO:0000256" key="1">
    <source>
        <dbReference type="ARBA" id="ARBA00000716"/>
    </source>
</evidence>
<evidence type="ECO:0000256" key="11">
    <source>
        <dbReference type="ARBA" id="ARBA00022723"/>
    </source>
</evidence>
<reference evidence="27 28" key="1">
    <citation type="submission" date="2024-02" db="EMBL/GenBank/DDBJ databases">
        <authorList>
            <person name="Daric V."/>
            <person name="Darras S."/>
        </authorList>
    </citation>
    <scope>NUCLEOTIDE SEQUENCE [LARGE SCALE GENOMIC DNA]</scope>
</reference>
<dbReference type="Gene3D" id="3.40.390.10">
    <property type="entry name" value="Collagenase (Catalytic Domain)"/>
    <property type="match status" value="1"/>
</dbReference>
<evidence type="ECO:0000256" key="2">
    <source>
        <dbReference type="ARBA" id="ARBA00001947"/>
    </source>
</evidence>
<keyword evidence="8" id="KW-0597">Phosphoprotein</keyword>
<evidence type="ECO:0000256" key="17">
    <source>
        <dbReference type="ARBA" id="ARBA00031127"/>
    </source>
</evidence>
<gene>
    <name evidence="27" type="ORF">CVLEPA_LOCUS32008</name>
</gene>
<dbReference type="Pfam" id="PF05649">
    <property type="entry name" value="Peptidase_M13_N"/>
    <property type="match status" value="1"/>
</dbReference>
<comment type="cofactor">
    <cofactor evidence="2">
        <name>Zn(2+)</name>
        <dbReference type="ChEBI" id="CHEBI:29105"/>
    </cofactor>
</comment>
<evidence type="ECO:0000256" key="9">
    <source>
        <dbReference type="ARBA" id="ARBA00022670"/>
    </source>
</evidence>
<comment type="subcellular location">
    <subcellularLocation>
        <location evidence="3">Cell membrane</location>
        <topology evidence="3">Single-pass type II membrane protein</topology>
    </subcellularLocation>
</comment>
<evidence type="ECO:0000256" key="24">
    <source>
        <dbReference type="ARBA" id="ARBA00049470"/>
    </source>
</evidence>
<evidence type="ECO:0000256" key="6">
    <source>
        <dbReference type="ARBA" id="ARBA00022077"/>
    </source>
</evidence>
<keyword evidence="7" id="KW-1003">Cell membrane</keyword>
<dbReference type="PROSITE" id="PS51885">
    <property type="entry name" value="NEPRILYSIN"/>
    <property type="match status" value="1"/>
</dbReference>
<dbReference type="EMBL" id="CAWYQH010000174">
    <property type="protein sequence ID" value="CAK8698578.1"/>
    <property type="molecule type" value="Genomic_DNA"/>
</dbReference>
<comment type="catalytic activity">
    <reaction evidence="22">
        <text>substance P + H2O = substance P(1-7) + L-Phe-Gly-L-Leu-L-Met-NH2</text>
        <dbReference type="Rhea" id="RHEA:71467"/>
        <dbReference type="ChEBI" id="CHEBI:15377"/>
        <dbReference type="ChEBI" id="CHEBI:190692"/>
        <dbReference type="ChEBI" id="CHEBI:190695"/>
        <dbReference type="ChEBI" id="CHEBI:190698"/>
    </reaction>
    <physiologicalReaction direction="left-to-right" evidence="22">
        <dbReference type="Rhea" id="RHEA:71468"/>
    </physiologicalReaction>
</comment>
<evidence type="ECO:0000256" key="13">
    <source>
        <dbReference type="ARBA" id="ARBA00022833"/>
    </source>
</evidence>
<evidence type="ECO:0000256" key="8">
    <source>
        <dbReference type="ARBA" id="ARBA00022553"/>
    </source>
</evidence>
<dbReference type="Pfam" id="PF01431">
    <property type="entry name" value="Peptidase_M13"/>
    <property type="match status" value="1"/>
</dbReference>
<evidence type="ECO:0000256" key="15">
    <source>
        <dbReference type="ARBA" id="ARBA00023049"/>
    </source>
</evidence>